<evidence type="ECO:0000256" key="7">
    <source>
        <dbReference type="ARBA" id="ARBA00022989"/>
    </source>
</evidence>
<reference evidence="16 17" key="1">
    <citation type="journal article" date="2009" name="Nature">
        <title>Evolution of pathogenicity and sexual reproduction in eight Candida genomes.</title>
        <authorList>
            <person name="Butler G."/>
            <person name="Rasmussen M.D."/>
            <person name="Lin M.F."/>
            <person name="Santos M.A."/>
            <person name="Sakthikumar S."/>
            <person name="Munro C.A."/>
            <person name="Rheinbay E."/>
            <person name="Grabherr M."/>
            <person name="Forche A."/>
            <person name="Reedy J.L."/>
            <person name="Agrafioti I."/>
            <person name="Arnaud M.B."/>
            <person name="Bates S."/>
            <person name="Brown A.J."/>
            <person name="Brunke S."/>
            <person name="Costanzo M.C."/>
            <person name="Fitzpatrick D.A."/>
            <person name="de Groot P.W."/>
            <person name="Harris D."/>
            <person name="Hoyer L.L."/>
            <person name="Hube B."/>
            <person name="Klis F.M."/>
            <person name="Kodira C."/>
            <person name="Lennard N."/>
            <person name="Logue M.E."/>
            <person name="Martin R."/>
            <person name="Neiman A.M."/>
            <person name="Nikolaou E."/>
            <person name="Quail M.A."/>
            <person name="Quinn J."/>
            <person name="Santos M.C."/>
            <person name="Schmitzberger F.F."/>
            <person name="Sherlock G."/>
            <person name="Shah P."/>
            <person name="Silverstein K.A."/>
            <person name="Skrzypek M.S."/>
            <person name="Soll D."/>
            <person name="Staggs R."/>
            <person name="Stansfield I."/>
            <person name="Stumpf M.P."/>
            <person name="Sudbery P.E."/>
            <person name="Srikantha T."/>
            <person name="Zeng Q."/>
            <person name="Berman J."/>
            <person name="Berriman M."/>
            <person name="Heitman J."/>
            <person name="Gow N.A."/>
            <person name="Lorenz M.C."/>
            <person name="Birren B.W."/>
            <person name="Kellis M."/>
            <person name="Cuomo C.A."/>
        </authorList>
    </citation>
    <scope>NUCLEOTIDE SEQUENCE [LARGE SCALE GENOMIC DNA]</scope>
    <source>
        <strain evidence="17">ATCC 11503 / BCRC 21390 / CBS 2605 / JCM 1781 / NBRC 1676 / NRRL YB-4239</strain>
    </source>
</reference>
<keyword evidence="3 12" id="KW-0812">Transmembrane</keyword>
<dbReference type="Gene3D" id="1.50.10.10">
    <property type="match status" value="1"/>
</dbReference>
<evidence type="ECO:0000256" key="11">
    <source>
        <dbReference type="ARBA" id="ARBA00038888"/>
    </source>
</evidence>
<evidence type="ECO:0000256" key="9">
    <source>
        <dbReference type="ARBA" id="ARBA00023180"/>
    </source>
</evidence>
<gene>
    <name evidence="16" type="ORF">LELG_04520</name>
</gene>
<evidence type="ECO:0000256" key="5">
    <source>
        <dbReference type="ARBA" id="ARBA00022824"/>
    </source>
</evidence>
<dbReference type="OMA" id="FNWYNTT"/>
<keyword evidence="7 12" id="KW-1133">Transmembrane helix</keyword>
<dbReference type="STRING" id="379508.A5E4I1"/>
<protein>
    <recommendedName>
        <fullName evidence="11 12">Mannosyl-oligosaccharide glucosidase</fullName>
        <ecNumber evidence="11 12">3.2.1.106</ecNumber>
    </recommendedName>
    <alternativeName>
        <fullName evidence="13">Glucosidase I</fullName>
    </alternativeName>
</protein>
<dbReference type="OrthoDB" id="410058at2759"/>
<comment type="subcellular location">
    <subcellularLocation>
        <location evidence="1 12">Endoplasmic reticulum membrane</location>
        <topology evidence="1 12">Single-pass type II membrane protein</topology>
    </subcellularLocation>
</comment>
<dbReference type="GeneID" id="5231545"/>
<dbReference type="GO" id="GO:0004573">
    <property type="term" value="F:Glc3Man9GlcNAc2 oligosaccharide glucosidase activity"/>
    <property type="evidence" value="ECO:0007669"/>
    <property type="project" value="UniProtKB-UniRule"/>
</dbReference>
<comment type="function">
    <text evidence="12">Cleaves the distal alpha 1,2-linked glucose residue from the Glc(3)Man(9)GlcNAc(2) oligosaccharide precursor.</text>
</comment>
<dbReference type="SUPFAM" id="SSF48208">
    <property type="entry name" value="Six-hairpin glycosidases"/>
    <property type="match status" value="1"/>
</dbReference>
<dbReference type="GO" id="GO:0006488">
    <property type="term" value="P:dolichol-linked oligosaccharide biosynthetic process"/>
    <property type="evidence" value="ECO:0007669"/>
    <property type="project" value="EnsemblFungi"/>
</dbReference>
<comment type="pathway">
    <text evidence="13">Glycan metabolism; N-glycan degradation.</text>
</comment>
<name>A5E4I1_LODEL</name>
<dbReference type="Proteomes" id="UP000001996">
    <property type="component" value="Unassembled WGS sequence"/>
</dbReference>
<dbReference type="InterPro" id="IPR031335">
    <property type="entry name" value="Glyco_hydro_63_C"/>
</dbReference>
<dbReference type="VEuPathDB" id="FungiDB:LELG_04520"/>
<accession>A5E4I1</accession>
<dbReference type="InterPro" id="IPR012341">
    <property type="entry name" value="6hp_glycosidase-like_sf"/>
</dbReference>
<evidence type="ECO:0000256" key="3">
    <source>
        <dbReference type="ARBA" id="ARBA00022692"/>
    </source>
</evidence>
<sequence length="886" mass="102676">MDYESVRLGRNDKFRVDLHKFLQPYSYKTTNCVFSFNLLLVMMKCHIFQIVSVLFYVLFSIAQNVEFDLFDQDPLNQDQLANDYTVQAENSLLWGPYRSALYLGIRPRLPRSLLSGLMWFSMDDYRSIGSIRHFYEQNDNMAKANWVSYDPRYGGTQVIQDNDCHTNITIDFVKSKDGLSWAVKIKSEPHKGFEQSKISFVWYSGLEGEKEASIDDLGEIERTGILKLENQKNVLGYKGSVKLSGVSEELGAFQVEINDGPKTNRHPLGKSDLPLEFSPALAHHYSLRVPDDNVWQARDIFMTMLQESVQSLKGTTDSMEDIPPENLYIIRDLNDFEGNLHLVQKVYQGSCEFDVIYHNEKTPDTEKITSKNIHEKIEANHNLFDEKFSEYFELQYPYNGTQNDSGTANYKAFAKEILSGLLGGLTYMYGDHLVDRKTIFDEDTFESYELNGSPEGPHQLFTLVPSRPFFPRGFYWDEGFHLMPLKEYDSDLVLDIIKSWFNLIDSEGWIAREQILGPEARSRVPTQFQVQSPQIVNPPTLTLMLTMLLEHLSEERFGDVMKPIDIDRDNELSDVTDSTNTTKFGSYILKHPDVLFKYAEEVYPKLKLHFQMLRKTQQGHFEEFDRNYDNSEVFRWRGRTETHCLASGIDDYPRASPADVAELNVDLISWIGIMAKSLRLMAGILNKYDDVVYFQDIEEKISKNLDKVHWSKSEGIYCDVSVDEDDENVHVCHKGYVSLLPFVTKLIPKDDVDKLEKVLNIITDPEELWSPFGIRSLSKSDSNYKTGEDYWRSPVWINMNYLVLKGIEDYYYESRQFMSLALQKKFQVAYHDLRINVVDNVYRQWVKTGFVWEQYNDESGDAKGAKNFLGWTSTVLLMMKMPGNLE</sequence>
<dbReference type="PANTHER" id="PTHR10412">
    <property type="entry name" value="MANNOSYL-OLIGOSACCHARIDE GLUCOSIDASE"/>
    <property type="match status" value="1"/>
</dbReference>
<evidence type="ECO:0000256" key="13">
    <source>
        <dbReference type="RuleBase" id="RU369107"/>
    </source>
</evidence>
<evidence type="ECO:0000256" key="12">
    <source>
        <dbReference type="RuleBase" id="RU368089"/>
    </source>
</evidence>
<proteinExistence type="inferred from homology"/>
<keyword evidence="5 12" id="KW-0256">Endoplasmic reticulum</keyword>
<evidence type="ECO:0000256" key="1">
    <source>
        <dbReference type="ARBA" id="ARBA00004648"/>
    </source>
</evidence>
<dbReference type="InParanoid" id="A5E4I1"/>
<dbReference type="EMBL" id="CH981529">
    <property type="protein sequence ID" value="EDK46339.1"/>
    <property type="molecule type" value="Genomic_DNA"/>
</dbReference>
<dbReference type="PANTHER" id="PTHR10412:SF11">
    <property type="entry name" value="MANNOSYL-OLIGOSACCHARIDE GLUCOSIDASE"/>
    <property type="match status" value="1"/>
</dbReference>
<evidence type="ECO:0000256" key="4">
    <source>
        <dbReference type="ARBA" id="ARBA00022801"/>
    </source>
</evidence>
<feature type="transmembrane region" description="Helical" evidence="12">
    <location>
        <begin position="36"/>
        <end position="59"/>
    </location>
</feature>
<dbReference type="Pfam" id="PF16923">
    <property type="entry name" value="Glyco_hydro_63N"/>
    <property type="match status" value="1"/>
</dbReference>
<dbReference type="GO" id="GO:0098553">
    <property type="term" value="C:lumenal side of endoplasmic reticulum membrane"/>
    <property type="evidence" value="ECO:0007669"/>
    <property type="project" value="EnsemblFungi"/>
</dbReference>
<feature type="domain" description="Glycosyl hydrolase family 63 C-terminal" evidence="14">
    <location>
        <begin position="369"/>
        <end position="880"/>
    </location>
</feature>
<keyword evidence="10 12" id="KW-0326">Glycosidase</keyword>
<evidence type="ECO:0000256" key="2">
    <source>
        <dbReference type="ARBA" id="ARBA00010833"/>
    </source>
</evidence>
<dbReference type="EC" id="3.2.1.106" evidence="11 12"/>
<keyword evidence="17" id="KW-1185">Reference proteome</keyword>
<dbReference type="eggNOG" id="KOG2161">
    <property type="taxonomic scope" value="Eukaryota"/>
</dbReference>
<organism evidence="16 17">
    <name type="scientific">Lodderomyces elongisporus (strain ATCC 11503 / CBS 2605 / JCM 1781 / NBRC 1676 / NRRL YB-4239)</name>
    <name type="common">Yeast</name>
    <name type="synonym">Saccharomyces elongisporus</name>
    <dbReference type="NCBI Taxonomy" id="379508"/>
    <lineage>
        <taxon>Eukaryota</taxon>
        <taxon>Fungi</taxon>
        <taxon>Dikarya</taxon>
        <taxon>Ascomycota</taxon>
        <taxon>Saccharomycotina</taxon>
        <taxon>Pichiomycetes</taxon>
        <taxon>Debaryomycetaceae</taxon>
        <taxon>Candida/Lodderomyces clade</taxon>
        <taxon>Lodderomyces</taxon>
    </lineage>
</organism>
<dbReference type="GO" id="GO:0009311">
    <property type="term" value="P:oligosaccharide metabolic process"/>
    <property type="evidence" value="ECO:0007669"/>
    <property type="project" value="UniProtKB-UniRule"/>
</dbReference>
<dbReference type="InterPro" id="IPR008928">
    <property type="entry name" value="6-hairpin_glycosidase_sf"/>
</dbReference>
<evidence type="ECO:0000256" key="10">
    <source>
        <dbReference type="ARBA" id="ARBA00023295"/>
    </source>
</evidence>
<dbReference type="Pfam" id="PF03200">
    <property type="entry name" value="Glyco_hydro_63"/>
    <property type="match status" value="1"/>
</dbReference>
<dbReference type="InterPro" id="IPR004888">
    <property type="entry name" value="Glycoside_hydrolase_63"/>
</dbReference>
<dbReference type="GO" id="GO:0070880">
    <property type="term" value="P:fungal-type cell wall beta-glucan biosynthetic process"/>
    <property type="evidence" value="ECO:0007669"/>
    <property type="project" value="EnsemblFungi"/>
</dbReference>
<dbReference type="InterPro" id="IPR031631">
    <property type="entry name" value="Glyco_hydro_63N"/>
</dbReference>
<dbReference type="InterPro" id="IPR038518">
    <property type="entry name" value="Glyco_hydro_63N_sf"/>
</dbReference>
<keyword evidence="8 12" id="KW-0472">Membrane</keyword>
<dbReference type="GO" id="GO:0006491">
    <property type="term" value="P:N-glycan processing"/>
    <property type="evidence" value="ECO:0007669"/>
    <property type="project" value="EnsemblFungi"/>
</dbReference>
<dbReference type="HOGENOM" id="CLU_007380_1_0_1"/>
<evidence type="ECO:0000256" key="8">
    <source>
        <dbReference type="ARBA" id="ARBA00023136"/>
    </source>
</evidence>
<keyword evidence="9 13" id="KW-0325">Glycoprotein</keyword>
<evidence type="ECO:0000259" key="15">
    <source>
        <dbReference type="Pfam" id="PF16923"/>
    </source>
</evidence>
<dbReference type="Gene3D" id="2.70.98.110">
    <property type="entry name" value="Glycosyl hydrolase family 63, N-terminal domain"/>
    <property type="match status" value="1"/>
</dbReference>
<dbReference type="FunCoup" id="A5E4I1">
    <property type="interactions" value="577"/>
</dbReference>
<evidence type="ECO:0000313" key="17">
    <source>
        <dbReference type="Proteomes" id="UP000001996"/>
    </source>
</evidence>
<evidence type="ECO:0000313" key="16">
    <source>
        <dbReference type="EMBL" id="EDK46339.1"/>
    </source>
</evidence>
<comment type="catalytic activity">
    <reaction evidence="12">
        <text>N(4)-(alpha-D-Glc-(1-&gt;2)-alpha-D-Glc-(1-&gt;3)-alpha-D-Glc-(1-&gt;3)-alpha-D-Man-(1-&gt;2)-alpha-D-Man-(1-&gt;2)-alpha-D-Man-(1-&gt;3)-[alpha-D-Man-(1-&gt;2)-alpha-D-Man-(1-&gt;3)-[alpha-D-Man-(1-&gt;2)-alpha-D-Man-(1-&gt;6)]-alpha-D-Man-(1-&gt;6)]-beta-D-Man-(1-&gt;4)-beta-D-GlcNAc-(1-&gt;4)-beta-D-GlcNAc)-L-asparaginyl-[protein] + H2O = N(4)-(alpha-D-Glc-(1-&gt;3)-alpha-D-Glc-(1-&gt;3)-alpha-D-Man-(1-&gt;2)-alpha-D-Man-(1-&gt;2)-alpha-D-Man-(1-&gt;3)-[alpha-D-Man-(1-&gt;2)-alpha-D-Man-(1-&gt;3)-[alpha-D-Man-(1-&gt;2)-alpha-D-Man-(1-&gt;6)]-alpha-D-Man-(1-&gt;6)]-beta-D-Man-(1-&gt;4)-beta-D-GlcNAc-(1-&gt;4)-beta-D-GlcNAc)-L-asparaginyl-[protein] + beta-D-glucose</text>
        <dbReference type="Rhea" id="RHEA:55988"/>
        <dbReference type="Rhea" id="RHEA-COMP:12806"/>
        <dbReference type="Rhea" id="RHEA-COMP:14355"/>
        <dbReference type="ChEBI" id="CHEBI:15377"/>
        <dbReference type="ChEBI" id="CHEBI:15903"/>
        <dbReference type="ChEBI" id="CHEBI:59082"/>
        <dbReference type="ChEBI" id="CHEBI:132537"/>
        <dbReference type="EC" id="3.2.1.106"/>
    </reaction>
</comment>
<keyword evidence="4 12" id="KW-0378">Hydrolase</keyword>
<dbReference type="AlphaFoldDB" id="A5E4I1"/>
<feature type="domain" description="Glycosyl hydrolase family 63 N-terminal" evidence="15">
    <location>
        <begin position="91"/>
        <end position="326"/>
    </location>
</feature>
<evidence type="ECO:0000256" key="6">
    <source>
        <dbReference type="ARBA" id="ARBA00022968"/>
    </source>
</evidence>
<evidence type="ECO:0000259" key="14">
    <source>
        <dbReference type="Pfam" id="PF03200"/>
    </source>
</evidence>
<keyword evidence="6" id="KW-0735">Signal-anchor</keyword>
<dbReference type="KEGG" id="lel:PVL30_004239"/>
<comment type="similarity">
    <text evidence="2 12">Belongs to the glycosyl hydrolase 63 family.</text>
</comment>